<feature type="domain" description="Trimeric autotransporter adhesin YadA-like head" evidence="13">
    <location>
        <begin position="143"/>
        <end position="164"/>
    </location>
</feature>
<evidence type="ECO:0000256" key="3">
    <source>
        <dbReference type="ARBA" id="ARBA00005848"/>
    </source>
</evidence>
<feature type="domain" description="Trimeric autotransporter adhesin YadA-like head" evidence="13">
    <location>
        <begin position="323"/>
        <end position="347"/>
    </location>
</feature>
<proteinExistence type="inferred from homology"/>
<dbReference type="GO" id="GO:0009986">
    <property type="term" value="C:cell surface"/>
    <property type="evidence" value="ECO:0007669"/>
    <property type="project" value="UniProtKB-SubCell"/>
</dbReference>
<evidence type="ECO:0000256" key="9">
    <source>
        <dbReference type="ARBA" id="ARBA00023136"/>
    </source>
</evidence>
<keyword evidence="8" id="KW-0653">Protein transport</keyword>
<feature type="compositionally biased region" description="Polar residues" evidence="11">
    <location>
        <begin position="2713"/>
        <end position="2723"/>
    </location>
</feature>
<feature type="domain" description="Trimeric autotransporter adhesin YadA-like stalk" evidence="14">
    <location>
        <begin position="2015"/>
        <end position="2041"/>
    </location>
</feature>
<dbReference type="Pfam" id="PF05658">
    <property type="entry name" value="YadA_head"/>
    <property type="match status" value="9"/>
</dbReference>
<keyword evidence="4" id="KW-0813">Transport</keyword>
<comment type="subcellular location">
    <subcellularLocation>
        <location evidence="2">Cell outer membrane</location>
    </subcellularLocation>
    <subcellularLocation>
        <location evidence="1">Cell surface</location>
    </subcellularLocation>
</comment>
<evidence type="ECO:0000313" key="16">
    <source>
        <dbReference type="Proteomes" id="UP000254507"/>
    </source>
</evidence>
<evidence type="ECO:0000256" key="10">
    <source>
        <dbReference type="ARBA" id="ARBA00023237"/>
    </source>
</evidence>
<organism evidence="15 16">
    <name type="scientific">Actinobacillus seminis</name>
    <dbReference type="NCBI Taxonomy" id="722"/>
    <lineage>
        <taxon>Bacteria</taxon>
        <taxon>Pseudomonadati</taxon>
        <taxon>Pseudomonadota</taxon>
        <taxon>Gammaproteobacteria</taxon>
        <taxon>Pasteurellales</taxon>
        <taxon>Pasteurellaceae</taxon>
        <taxon>Actinobacillus</taxon>
    </lineage>
</organism>
<feature type="region of interest" description="Disordered" evidence="11">
    <location>
        <begin position="2988"/>
        <end position="3018"/>
    </location>
</feature>
<accession>A0A380V9B5</accession>
<evidence type="ECO:0000259" key="12">
    <source>
        <dbReference type="Pfam" id="PF03895"/>
    </source>
</evidence>
<keyword evidence="5" id="KW-1134">Transmembrane beta strand</keyword>
<dbReference type="OrthoDB" id="5688270at2"/>
<feature type="region of interest" description="Disordered" evidence="11">
    <location>
        <begin position="2118"/>
        <end position="2140"/>
    </location>
</feature>
<feature type="compositionally biased region" description="Low complexity" evidence="11">
    <location>
        <begin position="2763"/>
        <end position="2789"/>
    </location>
</feature>
<feature type="domain" description="Trimeric autotransporter adhesin YadA-like stalk" evidence="14">
    <location>
        <begin position="1305"/>
        <end position="1346"/>
    </location>
</feature>
<evidence type="ECO:0000313" key="15">
    <source>
        <dbReference type="EMBL" id="SUU34226.1"/>
    </source>
</evidence>
<keyword evidence="10" id="KW-0998">Cell outer membrane</keyword>
<feature type="domain" description="Trimeric autotransporter adhesin YadA-like stalk" evidence="14">
    <location>
        <begin position="641"/>
        <end position="663"/>
    </location>
</feature>
<feature type="domain" description="Trimeric autotransporter adhesin YadA-like head" evidence="13">
    <location>
        <begin position="556"/>
        <end position="581"/>
    </location>
</feature>
<feature type="domain" description="Trimeric autotransporter adhesin YadA-like head" evidence="13">
    <location>
        <begin position="518"/>
        <end position="544"/>
    </location>
</feature>
<dbReference type="InterPro" id="IPR008640">
    <property type="entry name" value="Adhesin_Head_dom"/>
</dbReference>
<keyword evidence="9" id="KW-0472">Membrane</keyword>
<feature type="domain" description="Trimeric autotransporter adhesin YadA-like stalk" evidence="14">
    <location>
        <begin position="2499"/>
        <end position="2534"/>
    </location>
</feature>
<feature type="domain" description="Trimeric autotransporter adhesin YadA-like head" evidence="13">
    <location>
        <begin position="2250"/>
        <end position="2276"/>
    </location>
</feature>
<evidence type="ECO:0000256" key="2">
    <source>
        <dbReference type="ARBA" id="ARBA00004442"/>
    </source>
</evidence>
<evidence type="ECO:0000259" key="14">
    <source>
        <dbReference type="Pfam" id="PF05662"/>
    </source>
</evidence>
<dbReference type="Pfam" id="PF05662">
    <property type="entry name" value="YadA_stalk"/>
    <property type="match status" value="6"/>
</dbReference>
<feature type="region of interest" description="Disordered" evidence="11">
    <location>
        <begin position="1856"/>
        <end position="1875"/>
    </location>
</feature>
<evidence type="ECO:0000256" key="7">
    <source>
        <dbReference type="ARBA" id="ARBA00022729"/>
    </source>
</evidence>
<dbReference type="SUPFAM" id="SSF101967">
    <property type="entry name" value="Adhesin YadA, collagen-binding domain"/>
    <property type="match status" value="6"/>
</dbReference>
<dbReference type="InterPro" id="IPR011049">
    <property type="entry name" value="Serralysin-like_metalloprot_C"/>
</dbReference>
<dbReference type="RefSeq" id="WP_115609950.1">
    <property type="nucleotide sequence ID" value="NZ_UFSB01000001.1"/>
</dbReference>
<evidence type="ECO:0000256" key="11">
    <source>
        <dbReference type="SAM" id="MobiDB-lite"/>
    </source>
</evidence>
<dbReference type="SUPFAM" id="SSF54523">
    <property type="entry name" value="Pili subunits"/>
    <property type="match status" value="1"/>
</dbReference>
<evidence type="ECO:0000256" key="1">
    <source>
        <dbReference type="ARBA" id="ARBA00004241"/>
    </source>
</evidence>
<evidence type="ECO:0000256" key="6">
    <source>
        <dbReference type="ARBA" id="ARBA00022692"/>
    </source>
</evidence>
<dbReference type="InterPro" id="IPR008635">
    <property type="entry name" value="Coiled_stalk_dom"/>
</dbReference>
<feature type="domain" description="Trimeric autotransporter adhesin YadA-like stalk" evidence="14">
    <location>
        <begin position="1007"/>
        <end position="1028"/>
    </location>
</feature>
<name>A0A380V9B5_9PAST</name>
<dbReference type="Gene3D" id="3.30.1300.30">
    <property type="entry name" value="GSPII I/J protein-like"/>
    <property type="match status" value="1"/>
</dbReference>
<feature type="domain" description="Trimeric autotransporter adhesin YadA-like C-terminal membrane anchor" evidence="12">
    <location>
        <begin position="3686"/>
        <end position="3744"/>
    </location>
</feature>
<dbReference type="EMBL" id="UFSB01000001">
    <property type="protein sequence ID" value="SUU34226.1"/>
    <property type="molecule type" value="Genomic_DNA"/>
</dbReference>
<evidence type="ECO:0000256" key="4">
    <source>
        <dbReference type="ARBA" id="ARBA00022448"/>
    </source>
</evidence>
<gene>
    <name evidence="15" type="ORF">NCTC10851_00217</name>
</gene>
<evidence type="ECO:0000256" key="8">
    <source>
        <dbReference type="ARBA" id="ARBA00022927"/>
    </source>
</evidence>
<evidence type="ECO:0000256" key="5">
    <source>
        <dbReference type="ARBA" id="ARBA00022452"/>
    </source>
</evidence>
<dbReference type="Pfam" id="PF03895">
    <property type="entry name" value="YadA_anchor"/>
    <property type="match status" value="1"/>
</dbReference>
<dbReference type="GO" id="GO:0009279">
    <property type="term" value="C:cell outer membrane"/>
    <property type="evidence" value="ECO:0007669"/>
    <property type="project" value="UniProtKB-SubCell"/>
</dbReference>
<dbReference type="InterPro" id="IPR045584">
    <property type="entry name" value="Pilin-like"/>
</dbReference>
<dbReference type="Gene3D" id="6.10.250.2040">
    <property type="match status" value="1"/>
</dbReference>
<dbReference type="CDD" id="cd12820">
    <property type="entry name" value="LbR_YadA-like"/>
    <property type="match status" value="3"/>
</dbReference>
<feature type="compositionally biased region" description="Low complexity" evidence="11">
    <location>
        <begin position="2797"/>
        <end position="2824"/>
    </location>
</feature>
<feature type="domain" description="Trimeric autotransporter adhesin YadA-like head" evidence="13">
    <location>
        <begin position="476"/>
        <end position="502"/>
    </location>
</feature>
<feature type="domain" description="Trimeric autotransporter adhesin YadA-like stalk" evidence="14">
    <location>
        <begin position="1595"/>
        <end position="1633"/>
    </location>
</feature>
<keyword evidence="7" id="KW-0732">Signal</keyword>
<sequence>MNKIFKTKYDITTGQTKAVSELANNRQVASRVEAAGSQPKCGVFFGGMLGAFKVLPLALVMSGLLSSVGQAADVWLLSKDDLNKNGNGGLHEGTGIMYDQGKWGYQHNINDGDIKSKESTLLTSGRNRTGAETQLRNKDFWRTVAIGSRAVVGGNDTTAIGYKAIVGINSKETKNRKEDSHQGTAVGYRAFSYGLESVSLGNDTVAYGASSISIGSDNVGQSKSDTGTINNPYSQKALSYDIWDLFHTHGSKFNYTSEYAATKNYSQNNGDKKTLYQQYLKMNGSEPAYKTHNWAYGDSSIAIGSRNVAFGHSSLAIGTSSIARGNYSTALGTGTLAFGNSAVAVGNEVFVYNDAGVAVGNNIQSLAKGSIVYGYISYAGGEGSVAIGTRASAGVEVKGEHFNLIGSSHDRVVLEEMYNGNADDSRDKTYEKLSKLDTNKENLYKVKADQQDGTGEEKAKANGATGGVAIGYYVIANGENSLALGRQAYATGKSSVAMGPYAYAKDENTVAIGYAAKAIGKESFAIGSYSRADGKNSIALGIGSKVLNDAVNNNLNGENSLALGNETEVKMQNSVALGYKSTTNYFYKDDNKSAATLMGEDAIELPSYFPKGSSYKVDVSDADGVVSVGGWNKSGKVGFRRIVNAAPGALDSDVATVGQLKALYYVKKEGPMVYYTEEGGKQIKLVKDADGKFYKVNTDNGEPMKNSKEIPKENVLIGAKGANEVIEPTTKLANIGEKIKFGHLANGKIADNSDQAITGHQLKNVGDILGISINANNTKFDNPSFAAVKYVGETNGTQSNFKGVIDELITAVNKGYKFSDGNSRNSHKDTPFYLGSTLEIKAGDISSNGADTHLGKNLKTEFKSEFGNSKAVFTIGLKDDPEFKTVKVMTTPSDGKHAVNKEYVDGKLANVAAKFTVKGDSGSEYQLNKDNTELNIKGKSEPNTHQNIKTEVNTGSREVTLSLNSDLKNINSVGKDDHNKIAFNTNTTTIKLGGIDLSLNKTGDKVKISGVADGVADNDAVNFKQLEASKLHFLSVHKADKSKGNYNNDGAKAANSVAIGVDVEAQTGADSAVLVGHSLSTNVKNSVVVGSNINIEQGSNDNNRKDAVVAIGSGLKLKNAKSSIVIGAVDERSMADNSEANDAWRTVVEDAMWSVVLGNKTKIKNGDDVLALGNNITATGTSAGKSSGLVILGNRAKATDAKNSVVIGTSAESKAENAVVLGKGANVAANATGAVAIGESANVAAAAGDSIALGKNSMATAKKTVNVSQEVNVGKNSLKFDWQNGGVGADKSVVSVGNVGAERVITNVAAGSVQPGSTDAINGSQLDSVIRVFGKLGTDILGAKVDTNKTFKASTFAKLKDKDGADTNVTAPSTFKDAIDKNIAKINEGIVFAGNEKSFTRQLGATVTIKGDGTDLTSKAENNAITFTLNKANSIDKDNNTNDAKVVTAGAVKNFVTDKINNLSSTLQLEGDNTKNGTAQADPIGKVELKTQKLKLAGEADEIVTEVTKDQPTVNIKLAQKVKDKLNIITVGDNTANGDNSFALGKDSKRETKKTVLTGIKNVGGNGVTITWNNAGAGQDKEVVSVGDTGKERLITHVAAGEVRDGSTDAVNGGQLHSVIDVFAKLGFDILGAEKADNGKDGFKTPTFVKLKDKNGTDTNQVPATFKEAIDGLITTVNQGLMFAGDTGMEFTRQLGATVNIKGKEDTANNKHKNISTEAKNGTLEIALNENLKGIKSIENGENAKIALDGVNGSDKTITFTSGDKPETVTLKGSTLSGVSEINKEADKGALKLDNATATLESAKDKSKLELKDSEAKLESAKDNSNVALKANEATVTAGTDKGSLKLEADKATLESAKDKSKLELKDSEAKLESAKDNSNVALKANEATVTAGADKGTLKVEENKATLESAKDGSNLALDNTGATLSAGKGAGSIKVVNNGDKKIELSPENGSTVMLEKDAKNGGVQATGLSTIGKNDRNALVFNDTGNTAELKVGGNALIFTPTNGAGKAKTVKISNVADGKLENSSSEAITGGQLHALGVTHLGLTVDNKDNTKFEAPTFTAIKGSGKTDTPTTFKGAIDQLITAVNGGLTFKGNDDTNSSTKLQLGGTLTIDSSSAGSEKDITAKLEPSNGNDPKDAGKLTLTLNKATSVDKNDEKVITSKVVATELEKYTKTADLGNTYLKIDGSNIGGASGKQKFGSNVGIAEIKLTPDGEKSSTELVQAKAVIDYLKGTGEKSVKLSDSSTTQAIGEGSISIGHNAVSRNEGSIAMGYGANALNTGAVSIGQDSNVLGMSSIGIGRENTVRGNFSFAVGDNNVIEKEQNYVMGSDNKITGKQNISIGSRNEVEGSENIILGSNITADDEIHNAIVLGTGSLAKSDALSVGSMRHKRKIVFVADPTDNYDAANKKYVDDLTLTYKSNGEDKTKQTINLKNGALDFVKSENISVSVKADGKITHTLNNELKEIGSISATKDDKGAKITLSDGKNGKAKVELNDAKLTGLSDGNIDDESKDAVTGKQLADLASKLGVAVDKDKTKFTAPIFEYLSNVDGSFKEKNPTTLKGAIDEARAKLNEGLKFGGDVPTGTNNGTHYLGSTINIVRLGTPTGTGAVAPTSTDGYSGSNLITQYTYDKGNAKIEIGFKDAPIFSKVTLSQEQKYGDSKVGNEDVITKSYLEQALNSFKFNVAYDNKTVQIGRGDTLKFENGLNIQGSLKQEGTTQPNGATSANSTSAVTSTTAPTTAPTTVNTPSGSENGGAGTTVVSNGADSSNSGGSNSGSSDSTSNMVSSGGTNGGGSSSSADVASSGATSSTTPASTPTTTTSTTTAVVTIGTTEDLKNIKSISNGEKAKIALDKENNTIKFTSGATPEDVTLTGSTLSGVSEINKEEGKGALKLADSTATLESASGNSKVALENNEATITAGKNKGSLKLEADKVTLTSAKDGSSLALAKDSATVKVGDKATFTFNENGLDLGSKKITALASGLGLQDNASGSGDSDPNKSIIDNVLAGDPDKGKTEDKNKIANNAVNVKDLSTVAKALMDKGLTFVGNDKQDVHKKLGETLSIKGEGSVGATAADNIVVRAKDNGLEIGLTKNIRNIDTIAIAGTGDDSGKDIFIDAEGITTTAKLDDGTVLVNDQTASGNVLRNGTHQTEVKAGEVAIKDKSAQEIVSLKVADGENGQDGKGATLAFAKGTDGKSGTGTITGLKDLDATSDGTSAANKNYVDEKVSDLDSNRPFDFYIKEGKDYIKVIKGRDGKFYDPKDLEGAKYDVGSKKYVTQDGTTVETSLSAEDKVIIRAEPTTSPIGINNVASGLGITAIEESEKQSLTEAIKAKEEALTKQNEALLTAKKDVGKKQQTLEEKTNALSQITAERPTLLMQKADLEQQLKGLSANDPRRTTAQAALDKVKEALTQNDQKATEATKVVSEASAALDKAKIALADSVLKTHQAQQDLADAEEILRNRESGADRVKQLLAGNAGIDESNVATVNDLKAIAKAGLNFEGNDAKRLHKDLSETLTVKGEGEFNSTATAKGNIKVESDGSGLVVKLSDKLQNLTSVETKKDDQGRSAALLSQGVMVNNDTTKERSQLSENRLAFYENGALGLNLDGKSRALRMGEQEIIKVSERGEALVSDLNPYSSGQAIANKNYVDNKVNEASSRLGNLINTNNQDLQAGIAGANAAAGLPLVTIAGHSMLAVSAAGYRGQSAVAVGYSRSSDNGRVILKLQGNSNSRGHVAGSVGVGYLW</sequence>
<dbReference type="Proteomes" id="UP000254507">
    <property type="component" value="Unassembled WGS sequence"/>
</dbReference>
<feature type="domain" description="Trimeric autotransporter adhesin YadA-like head" evidence="13">
    <location>
        <begin position="1202"/>
        <end position="1225"/>
    </location>
</feature>
<evidence type="ECO:0000259" key="13">
    <source>
        <dbReference type="Pfam" id="PF05658"/>
    </source>
</evidence>
<dbReference type="Gene3D" id="2.150.10.10">
    <property type="entry name" value="Serralysin-like metalloprotease, C-terminal"/>
    <property type="match status" value="8"/>
</dbReference>
<protein>
    <submittedName>
        <fullName evidence="15">Autotransporter adhesin</fullName>
    </submittedName>
</protein>
<feature type="region of interest" description="Disordered" evidence="11">
    <location>
        <begin position="2713"/>
        <end position="2824"/>
    </location>
</feature>
<feature type="domain" description="Trimeric autotransporter adhesin YadA-like head" evidence="13">
    <location>
        <begin position="194"/>
        <end position="217"/>
    </location>
</feature>
<feature type="compositionally biased region" description="Low complexity" evidence="11">
    <location>
        <begin position="2724"/>
        <end position="2750"/>
    </location>
</feature>
<feature type="domain" description="Trimeric autotransporter adhesin YadA-like head" evidence="13">
    <location>
        <begin position="295"/>
        <end position="321"/>
    </location>
</feature>
<keyword evidence="6" id="KW-0812">Transmembrane</keyword>
<dbReference type="GO" id="GO:0015031">
    <property type="term" value="P:protein transport"/>
    <property type="evidence" value="ECO:0007669"/>
    <property type="project" value="UniProtKB-KW"/>
</dbReference>
<reference evidence="15 16" key="1">
    <citation type="submission" date="2018-06" db="EMBL/GenBank/DDBJ databases">
        <authorList>
            <consortium name="Pathogen Informatics"/>
            <person name="Doyle S."/>
        </authorList>
    </citation>
    <scope>NUCLEOTIDE SEQUENCE [LARGE SCALE GENOMIC DNA]</scope>
    <source>
        <strain evidence="15 16">NCTC10851</strain>
    </source>
</reference>
<dbReference type="InterPro" id="IPR005594">
    <property type="entry name" value="YadA_C"/>
</dbReference>
<comment type="similarity">
    <text evidence="3">Belongs to the autotransporter-2 (AT-2) (TC 1.B.40) family.</text>
</comment>